<keyword evidence="4" id="KW-0456">Lyase</keyword>
<proteinExistence type="inferred from homology"/>
<sequence length="207" mass="21197">MTPGLDAPIVAILRGLRVDEAVDVGEALCAAGIRALEVPLNSPRACDSVRALAQRFLGRALVGAGTVLTPADVDAVADAGAELVVSPDADTDVIAATRRRGLIALPGVFTPTEAFRALRAGAHGLKLFPAEVAGPSGLRALRAVLPPATRVYAVGGVSPENVAEWRAAGADGIGVGSALYKPGMAPATIRRNAEAFVHAWQAATNRR</sequence>
<dbReference type="CDD" id="cd00452">
    <property type="entry name" value="KDPG_aldolase"/>
    <property type="match status" value="1"/>
</dbReference>
<dbReference type="RefSeq" id="WP_263545710.1">
    <property type="nucleotide sequence ID" value="NZ_JAOVZO020000017.1"/>
</dbReference>
<dbReference type="SUPFAM" id="SSF51569">
    <property type="entry name" value="Aldolase"/>
    <property type="match status" value="1"/>
</dbReference>
<comment type="caution">
    <text evidence="6">The sequence shown here is derived from an EMBL/GenBank/DDBJ whole genome shotgun (WGS) entry which is preliminary data.</text>
</comment>
<dbReference type="InterPro" id="IPR000887">
    <property type="entry name" value="Aldlse_KDPG_KHG"/>
</dbReference>
<organism evidence="6 7">
    <name type="scientific">Tahibacter soli</name>
    <dbReference type="NCBI Taxonomy" id="2983605"/>
    <lineage>
        <taxon>Bacteria</taxon>
        <taxon>Pseudomonadati</taxon>
        <taxon>Pseudomonadota</taxon>
        <taxon>Gammaproteobacteria</taxon>
        <taxon>Lysobacterales</taxon>
        <taxon>Rhodanobacteraceae</taxon>
        <taxon>Tahibacter</taxon>
    </lineage>
</organism>
<dbReference type="PANTHER" id="PTHR30246">
    <property type="entry name" value="2-KETO-3-DEOXY-6-PHOSPHOGLUCONATE ALDOLASE"/>
    <property type="match status" value="1"/>
</dbReference>
<comment type="similarity">
    <text evidence="2">Belongs to the KHG/KDPG aldolase family.</text>
</comment>
<evidence type="ECO:0000313" key="7">
    <source>
        <dbReference type="Proteomes" id="UP001139971"/>
    </source>
</evidence>
<dbReference type="Pfam" id="PF01081">
    <property type="entry name" value="Aldolase"/>
    <property type="match status" value="1"/>
</dbReference>
<dbReference type="Proteomes" id="UP001139971">
    <property type="component" value="Unassembled WGS sequence"/>
</dbReference>
<keyword evidence="5" id="KW-0119">Carbohydrate metabolism</keyword>
<reference evidence="6" key="1">
    <citation type="submission" date="2023-02" db="EMBL/GenBank/DDBJ databases">
        <title>Tahibacter soli sp. nov. isolated from soil.</title>
        <authorList>
            <person name="Baek J.H."/>
            <person name="Lee J.K."/>
            <person name="Choi D.G."/>
            <person name="Jeon C.O."/>
        </authorList>
    </citation>
    <scope>NUCLEOTIDE SEQUENCE</scope>
    <source>
        <strain evidence="6">BL</strain>
    </source>
</reference>
<dbReference type="Gene3D" id="3.20.20.70">
    <property type="entry name" value="Aldolase class I"/>
    <property type="match status" value="1"/>
</dbReference>
<name>A0A9X3YMK3_9GAMM</name>
<dbReference type="InterPro" id="IPR031338">
    <property type="entry name" value="KDPG/KHG_AS_2"/>
</dbReference>
<keyword evidence="7" id="KW-1185">Reference proteome</keyword>
<gene>
    <name evidence="6" type="ORF">OD750_013240</name>
</gene>
<evidence type="ECO:0000256" key="5">
    <source>
        <dbReference type="ARBA" id="ARBA00023277"/>
    </source>
</evidence>
<protein>
    <submittedName>
        <fullName evidence="6">2-dehydro-3-deoxy-6-phosphogalactonate aldolase</fullName>
    </submittedName>
</protein>
<comment type="subunit">
    <text evidence="3">Homotrimer.</text>
</comment>
<dbReference type="PANTHER" id="PTHR30246:SF1">
    <property type="entry name" value="2-DEHYDRO-3-DEOXY-6-PHOSPHOGALACTONATE ALDOLASE-RELATED"/>
    <property type="match status" value="1"/>
</dbReference>
<dbReference type="EMBL" id="JAOVZO020000017">
    <property type="protein sequence ID" value="MDC8013503.1"/>
    <property type="molecule type" value="Genomic_DNA"/>
</dbReference>
<dbReference type="InterPro" id="IPR013785">
    <property type="entry name" value="Aldolase_TIM"/>
</dbReference>
<comment type="pathway">
    <text evidence="1">Carbohydrate acid metabolism.</text>
</comment>
<dbReference type="AlphaFoldDB" id="A0A9X3YMK3"/>
<evidence type="ECO:0000256" key="4">
    <source>
        <dbReference type="ARBA" id="ARBA00023239"/>
    </source>
</evidence>
<evidence type="ECO:0000256" key="1">
    <source>
        <dbReference type="ARBA" id="ARBA00004761"/>
    </source>
</evidence>
<evidence type="ECO:0000313" key="6">
    <source>
        <dbReference type="EMBL" id="MDC8013503.1"/>
    </source>
</evidence>
<dbReference type="GO" id="GO:0016829">
    <property type="term" value="F:lyase activity"/>
    <property type="evidence" value="ECO:0007669"/>
    <property type="project" value="UniProtKB-KW"/>
</dbReference>
<dbReference type="NCBIfam" id="NF006600">
    <property type="entry name" value="PRK09140.1"/>
    <property type="match status" value="1"/>
</dbReference>
<evidence type="ECO:0000256" key="3">
    <source>
        <dbReference type="ARBA" id="ARBA00011233"/>
    </source>
</evidence>
<evidence type="ECO:0000256" key="2">
    <source>
        <dbReference type="ARBA" id="ARBA00006906"/>
    </source>
</evidence>
<accession>A0A9X3YMK3</accession>
<dbReference type="PROSITE" id="PS00160">
    <property type="entry name" value="ALDOLASE_KDPG_KHG_2"/>
    <property type="match status" value="1"/>
</dbReference>